<organism evidence="1 2">
    <name type="scientific">Canavalia gladiata</name>
    <name type="common">Sword bean</name>
    <name type="synonym">Dolichos gladiatus</name>
    <dbReference type="NCBI Taxonomy" id="3824"/>
    <lineage>
        <taxon>Eukaryota</taxon>
        <taxon>Viridiplantae</taxon>
        <taxon>Streptophyta</taxon>
        <taxon>Embryophyta</taxon>
        <taxon>Tracheophyta</taxon>
        <taxon>Spermatophyta</taxon>
        <taxon>Magnoliopsida</taxon>
        <taxon>eudicotyledons</taxon>
        <taxon>Gunneridae</taxon>
        <taxon>Pentapetalae</taxon>
        <taxon>rosids</taxon>
        <taxon>fabids</taxon>
        <taxon>Fabales</taxon>
        <taxon>Fabaceae</taxon>
        <taxon>Papilionoideae</taxon>
        <taxon>50 kb inversion clade</taxon>
        <taxon>NPAAA clade</taxon>
        <taxon>indigoferoid/millettioid clade</taxon>
        <taxon>Phaseoleae</taxon>
        <taxon>Canavalia</taxon>
    </lineage>
</organism>
<keyword evidence="2" id="KW-1185">Reference proteome</keyword>
<name>A0AAN9LAU2_CANGL</name>
<evidence type="ECO:0000313" key="2">
    <source>
        <dbReference type="Proteomes" id="UP001367508"/>
    </source>
</evidence>
<evidence type="ECO:0000313" key="1">
    <source>
        <dbReference type="EMBL" id="KAK7329858.1"/>
    </source>
</evidence>
<accession>A0AAN9LAU2</accession>
<dbReference type="AlphaFoldDB" id="A0AAN9LAU2"/>
<proteinExistence type="predicted"/>
<dbReference type="Proteomes" id="UP001367508">
    <property type="component" value="Unassembled WGS sequence"/>
</dbReference>
<dbReference type="EMBL" id="JAYMYQ010000005">
    <property type="protein sequence ID" value="KAK7329858.1"/>
    <property type="molecule type" value="Genomic_DNA"/>
</dbReference>
<gene>
    <name evidence="1" type="ORF">VNO77_24039</name>
</gene>
<comment type="caution">
    <text evidence="1">The sequence shown here is derived from an EMBL/GenBank/DDBJ whole genome shotgun (WGS) entry which is preliminary data.</text>
</comment>
<protein>
    <submittedName>
        <fullName evidence="1">Uncharacterized protein</fullName>
    </submittedName>
</protein>
<sequence>MDGPSRDDACMFVGCVECASLYMLEVVGEQGRSASAARLKSHPVQNMCTQSAEISCYVCKAFKWHCLTT</sequence>
<reference evidence="1 2" key="1">
    <citation type="submission" date="2024-01" db="EMBL/GenBank/DDBJ databases">
        <title>The genomes of 5 underutilized Papilionoideae crops provide insights into root nodulation and disease resistanc.</title>
        <authorList>
            <person name="Jiang F."/>
        </authorList>
    </citation>
    <scope>NUCLEOTIDE SEQUENCE [LARGE SCALE GENOMIC DNA]</scope>
    <source>
        <strain evidence="1">LVBAO_FW01</strain>
        <tissue evidence="1">Leaves</tissue>
    </source>
</reference>